<protein>
    <submittedName>
        <fullName evidence="6">Peptidase A1 domain-containing protein</fullName>
    </submittedName>
</protein>
<keyword evidence="3 5" id="KW-1133">Transmembrane helix</keyword>
<reference evidence="6" key="1">
    <citation type="submission" date="2020-05" db="EMBL/GenBank/DDBJ databases">
        <title>Mycena genomes resolve the evolution of fungal bioluminescence.</title>
        <authorList>
            <person name="Tsai I.J."/>
        </authorList>
    </citation>
    <scope>NUCLEOTIDE SEQUENCE</scope>
    <source>
        <strain evidence="6">110903Hualien_Pintung</strain>
    </source>
</reference>
<dbReference type="GO" id="GO:0005886">
    <property type="term" value="C:plasma membrane"/>
    <property type="evidence" value="ECO:0007669"/>
    <property type="project" value="TreeGrafter"/>
</dbReference>
<keyword evidence="4 5" id="KW-0472">Membrane</keyword>
<evidence type="ECO:0000313" key="6">
    <source>
        <dbReference type="EMBL" id="KAF7300387.1"/>
    </source>
</evidence>
<comment type="caution">
    <text evidence="6">The sequence shown here is derived from an EMBL/GenBank/DDBJ whole genome shotgun (WGS) entry which is preliminary data.</text>
</comment>
<organism evidence="6 7">
    <name type="scientific">Mycena chlorophos</name>
    <name type="common">Agaric fungus</name>
    <name type="synonym">Agaricus chlorophos</name>
    <dbReference type="NCBI Taxonomy" id="658473"/>
    <lineage>
        <taxon>Eukaryota</taxon>
        <taxon>Fungi</taxon>
        <taxon>Dikarya</taxon>
        <taxon>Basidiomycota</taxon>
        <taxon>Agaricomycotina</taxon>
        <taxon>Agaricomycetes</taxon>
        <taxon>Agaricomycetidae</taxon>
        <taxon>Agaricales</taxon>
        <taxon>Marasmiineae</taxon>
        <taxon>Mycenaceae</taxon>
        <taxon>Mycena</taxon>
    </lineage>
</organism>
<feature type="transmembrane region" description="Helical" evidence="5">
    <location>
        <begin position="58"/>
        <end position="78"/>
    </location>
</feature>
<feature type="transmembrane region" description="Helical" evidence="5">
    <location>
        <begin position="132"/>
        <end position="150"/>
    </location>
</feature>
<dbReference type="Proteomes" id="UP000613580">
    <property type="component" value="Unassembled WGS sequence"/>
</dbReference>
<name>A0A8H6SLB2_MYCCL</name>
<evidence type="ECO:0000256" key="1">
    <source>
        <dbReference type="ARBA" id="ARBA00004141"/>
    </source>
</evidence>
<accession>A0A8H6SLB2</accession>
<evidence type="ECO:0000256" key="3">
    <source>
        <dbReference type="ARBA" id="ARBA00022989"/>
    </source>
</evidence>
<evidence type="ECO:0000313" key="7">
    <source>
        <dbReference type="Proteomes" id="UP000613580"/>
    </source>
</evidence>
<dbReference type="PANTHER" id="PTHR31465:SF9">
    <property type="entry name" value="SPHINGOID LONG-CHAIN BASE TRANSPORTER RSB1"/>
    <property type="match status" value="1"/>
</dbReference>
<feature type="transmembrane region" description="Helical" evidence="5">
    <location>
        <begin position="170"/>
        <end position="194"/>
    </location>
</feature>
<dbReference type="GO" id="GO:0000324">
    <property type="term" value="C:fungal-type vacuole"/>
    <property type="evidence" value="ECO:0007669"/>
    <property type="project" value="TreeGrafter"/>
</dbReference>
<sequence>MSSFSSPIFARQDLTKATDTITVQDYGYVPSEPVAIVLIALFGLSTLLHTAQAFYFRSWFMLPTAVLCGVIELLGWAARLWSSLSGTADTAFKIQITATIIAPTPLLAANFTIFSRIIRELGPQYSLLPPRWYARIFVSCDIIALVVQGFGGASAASATTLDAANQGADIMLGGISFQFAVMIAFSLLIIDYLIRHRLDKPWRRPSTTSPLSFSRRARTPPITTMLISLALCTALLFIRAVYRLVELSGGWDGPIIRTQVYFNVFDGGMITAALWVWNAVHPGWFLPAGERDDGEGKGKGYEHGRAASMTSLELLGKGQSQAEEAVAV</sequence>
<evidence type="ECO:0000256" key="4">
    <source>
        <dbReference type="ARBA" id="ARBA00023136"/>
    </source>
</evidence>
<dbReference type="AlphaFoldDB" id="A0A8H6SLB2"/>
<keyword evidence="2 5" id="KW-0812">Transmembrane</keyword>
<evidence type="ECO:0000256" key="2">
    <source>
        <dbReference type="ARBA" id="ARBA00022692"/>
    </source>
</evidence>
<gene>
    <name evidence="6" type="ORF">HMN09_00922100</name>
</gene>
<feature type="transmembrane region" description="Helical" evidence="5">
    <location>
        <begin position="222"/>
        <end position="240"/>
    </location>
</feature>
<feature type="transmembrane region" description="Helical" evidence="5">
    <location>
        <begin position="34"/>
        <end position="51"/>
    </location>
</feature>
<dbReference type="PANTHER" id="PTHR31465">
    <property type="entry name" value="PROTEIN RTA1-RELATED"/>
    <property type="match status" value="1"/>
</dbReference>
<dbReference type="Pfam" id="PF04479">
    <property type="entry name" value="RTA1"/>
    <property type="match status" value="1"/>
</dbReference>
<feature type="transmembrane region" description="Helical" evidence="5">
    <location>
        <begin position="260"/>
        <end position="277"/>
    </location>
</feature>
<proteinExistence type="predicted"/>
<dbReference type="EMBL" id="JACAZE010000013">
    <property type="protein sequence ID" value="KAF7300387.1"/>
    <property type="molecule type" value="Genomic_DNA"/>
</dbReference>
<dbReference type="InterPro" id="IPR007568">
    <property type="entry name" value="RTA1"/>
</dbReference>
<feature type="transmembrane region" description="Helical" evidence="5">
    <location>
        <begin position="90"/>
        <end position="111"/>
    </location>
</feature>
<evidence type="ECO:0000256" key="5">
    <source>
        <dbReference type="SAM" id="Phobius"/>
    </source>
</evidence>
<dbReference type="OrthoDB" id="3358017at2759"/>
<comment type="subcellular location">
    <subcellularLocation>
        <location evidence="1">Membrane</location>
        <topology evidence="1">Multi-pass membrane protein</topology>
    </subcellularLocation>
</comment>
<keyword evidence="7" id="KW-1185">Reference proteome</keyword>